<name>A0AAD4XS25_9MAGN</name>
<protein>
    <submittedName>
        <fullName evidence="1">Uncharacterized protein</fullName>
    </submittedName>
</protein>
<comment type="caution">
    <text evidence="1">The sequence shown here is derived from an EMBL/GenBank/DDBJ whole genome shotgun (WGS) entry which is preliminary data.</text>
</comment>
<dbReference type="AlphaFoldDB" id="A0AAD4XS25"/>
<proteinExistence type="predicted"/>
<dbReference type="Proteomes" id="UP001202328">
    <property type="component" value="Unassembled WGS sequence"/>
</dbReference>
<keyword evidence="2" id="KW-1185">Reference proteome</keyword>
<gene>
    <name evidence="1" type="ORF">MKW98_009117</name>
</gene>
<dbReference type="EMBL" id="JAJJMB010004763">
    <property type="protein sequence ID" value="KAI3941907.1"/>
    <property type="molecule type" value="Genomic_DNA"/>
</dbReference>
<evidence type="ECO:0000313" key="1">
    <source>
        <dbReference type="EMBL" id="KAI3941907.1"/>
    </source>
</evidence>
<accession>A0AAD4XS25</accession>
<organism evidence="1 2">
    <name type="scientific">Papaver atlanticum</name>
    <dbReference type="NCBI Taxonomy" id="357466"/>
    <lineage>
        <taxon>Eukaryota</taxon>
        <taxon>Viridiplantae</taxon>
        <taxon>Streptophyta</taxon>
        <taxon>Embryophyta</taxon>
        <taxon>Tracheophyta</taxon>
        <taxon>Spermatophyta</taxon>
        <taxon>Magnoliopsida</taxon>
        <taxon>Ranunculales</taxon>
        <taxon>Papaveraceae</taxon>
        <taxon>Papaveroideae</taxon>
        <taxon>Papaver</taxon>
    </lineage>
</organism>
<reference evidence="1" key="1">
    <citation type="submission" date="2022-04" db="EMBL/GenBank/DDBJ databases">
        <title>A functionally conserved STORR gene fusion in Papaver species that diverged 16.8 million years ago.</title>
        <authorList>
            <person name="Catania T."/>
        </authorList>
    </citation>
    <scope>NUCLEOTIDE SEQUENCE</scope>
    <source>
        <strain evidence="1">S-188037</strain>
    </source>
</reference>
<sequence>MKQRSNLFQMKDLSLARIRDVETRENLKPRIFNSTRSTKKLQLPEKLLKDTKQLTRPAFDLGAEFPHLDKAIMELVRASSKKYLTWSIQLEFTKLQGLVEL</sequence>
<evidence type="ECO:0000313" key="2">
    <source>
        <dbReference type="Proteomes" id="UP001202328"/>
    </source>
</evidence>